<dbReference type="AlphaFoldDB" id="A0A3B4A686"/>
<dbReference type="SUPFAM" id="SSF56317">
    <property type="entry name" value="Carbon-nitrogen hydrolase"/>
    <property type="match status" value="1"/>
</dbReference>
<accession>A0A3B4A686</accession>
<evidence type="ECO:0000256" key="1">
    <source>
        <dbReference type="ARBA" id="ARBA00008225"/>
    </source>
</evidence>
<evidence type="ECO:0000256" key="2">
    <source>
        <dbReference type="ARBA" id="ARBA00037073"/>
    </source>
</evidence>
<dbReference type="InterPro" id="IPR003010">
    <property type="entry name" value="C-N_Hydrolase"/>
</dbReference>
<evidence type="ECO:0000256" key="3">
    <source>
        <dbReference type="ARBA" id="ARBA00039012"/>
    </source>
</evidence>
<comment type="similarity">
    <text evidence="1">Belongs to the carbon-nitrogen hydrolase superfamily. BTD/VNN family.</text>
</comment>
<dbReference type="InterPro" id="IPR040154">
    <property type="entry name" value="Biotinidase/VNN"/>
</dbReference>
<sequence>MLYLNWTCGAHSHHLPSSYVAAVYEHCVALNPEPRVPVSRSAALRHLRQNLQVYSKQAARAALQGAQILVFPEDGLQGFNFTRSSIAAYLEVVPDPQQESWNPCEDPQRHPNTEVQHWLSCLARRHGLYVVANMGSVQPCSGDSEVTQKRAGLWWPH</sequence>
<dbReference type="GO" id="GO:0047708">
    <property type="term" value="F:biotinidase activity"/>
    <property type="evidence" value="ECO:0007669"/>
    <property type="project" value="UniProtKB-EC"/>
</dbReference>
<reference evidence="7" key="1">
    <citation type="submission" date="2025-08" db="UniProtKB">
        <authorList>
            <consortium name="Ensembl"/>
        </authorList>
    </citation>
    <scope>IDENTIFICATION</scope>
</reference>
<name>A0A3B4A686_9GOBI</name>
<organism evidence="7 8">
    <name type="scientific">Periophthalmus magnuspinnatus</name>
    <dbReference type="NCBI Taxonomy" id="409849"/>
    <lineage>
        <taxon>Eukaryota</taxon>
        <taxon>Metazoa</taxon>
        <taxon>Chordata</taxon>
        <taxon>Craniata</taxon>
        <taxon>Vertebrata</taxon>
        <taxon>Euteleostomi</taxon>
        <taxon>Actinopterygii</taxon>
        <taxon>Neopterygii</taxon>
        <taxon>Teleostei</taxon>
        <taxon>Neoteleostei</taxon>
        <taxon>Acanthomorphata</taxon>
        <taxon>Gobiaria</taxon>
        <taxon>Gobiiformes</taxon>
        <taxon>Gobioidei</taxon>
        <taxon>Gobiidae</taxon>
        <taxon>Oxudercinae</taxon>
        <taxon>Periophthalmus</taxon>
    </lineage>
</organism>
<dbReference type="Pfam" id="PF00795">
    <property type="entry name" value="CN_hydrolase"/>
    <property type="match status" value="1"/>
</dbReference>
<proteinExistence type="inferred from homology"/>
<dbReference type="InterPro" id="IPR036526">
    <property type="entry name" value="C-N_Hydrolase_sf"/>
</dbReference>
<dbReference type="EC" id="3.5.1.12" evidence="3"/>
<comment type="function">
    <text evidence="2">Catalytic release of biotin from biocytin, the product of biotin-dependent carboxylases degradation.</text>
</comment>
<comment type="catalytic activity">
    <reaction evidence="5">
        <text>biocytin + H2O = biotin + L-lysine</text>
        <dbReference type="Rhea" id="RHEA:77171"/>
        <dbReference type="ChEBI" id="CHEBI:15377"/>
        <dbReference type="ChEBI" id="CHEBI:32551"/>
        <dbReference type="ChEBI" id="CHEBI:57586"/>
        <dbReference type="ChEBI" id="CHEBI:195545"/>
        <dbReference type="EC" id="3.5.1.12"/>
    </reaction>
</comment>
<evidence type="ECO:0000259" key="6">
    <source>
        <dbReference type="PROSITE" id="PS50263"/>
    </source>
</evidence>
<dbReference type="PROSITE" id="PS50263">
    <property type="entry name" value="CN_HYDROLASE"/>
    <property type="match status" value="1"/>
</dbReference>
<feature type="domain" description="CN hydrolase" evidence="6">
    <location>
        <begin position="34"/>
        <end position="157"/>
    </location>
</feature>
<dbReference type="Ensembl" id="ENSPMGT00000012955.1">
    <property type="protein sequence ID" value="ENSPMGP00000012139.1"/>
    <property type="gene ID" value="ENSPMGG00000010029.1"/>
</dbReference>
<reference evidence="7" key="2">
    <citation type="submission" date="2025-09" db="UniProtKB">
        <authorList>
            <consortium name="Ensembl"/>
        </authorList>
    </citation>
    <scope>IDENTIFICATION</scope>
</reference>
<evidence type="ECO:0000313" key="7">
    <source>
        <dbReference type="Ensembl" id="ENSPMGP00000012139.1"/>
    </source>
</evidence>
<evidence type="ECO:0000256" key="5">
    <source>
        <dbReference type="ARBA" id="ARBA00043697"/>
    </source>
</evidence>
<dbReference type="PANTHER" id="PTHR10609:SF14">
    <property type="entry name" value="BIOTINIDASE"/>
    <property type="match status" value="1"/>
</dbReference>
<evidence type="ECO:0000313" key="8">
    <source>
        <dbReference type="Proteomes" id="UP000261520"/>
    </source>
</evidence>
<keyword evidence="8" id="KW-1185">Reference proteome</keyword>
<protein>
    <recommendedName>
        <fullName evidence="4">Biotinidase</fullName>
        <ecNumber evidence="3">3.5.1.12</ecNumber>
    </recommendedName>
</protein>
<evidence type="ECO:0000256" key="4">
    <source>
        <dbReference type="ARBA" id="ARBA00039680"/>
    </source>
</evidence>
<dbReference type="Proteomes" id="UP000261520">
    <property type="component" value="Unplaced"/>
</dbReference>
<dbReference type="PANTHER" id="PTHR10609">
    <property type="entry name" value="BIOTINIDASE-RELATED"/>
    <property type="match status" value="1"/>
</dbReference>
<dbReference type="Gene3D" id="3.60.110.10">
    <property type="entry name" value="Carbon-nitrogen hydrolase"/>
    <property type="match status" value="1"/>
</dbReference>